<dbReference type="EMBL" id="UZAL01031887">
    <property type="protein sequence ID" value="VDP59475.1"/>
    <property type="molecule type" value="Genomic_DNA"/>
</dbReference>
<evidence type="ECO:0000313" key="11">
    <source>
        <dbReference type="Proteomes" id="UP000269396"/>
    </source>
</evidence>
<evidence type="ECO:0000313" key="10">
    <source>
        <dbReference type="EMBL" id="VDP59475.1"/>
    </source>
</evidence>
<dbReference type="InterPro" id="IPR019410">
    <property type="entry name" value="Methyltransf_16"/>
</dbReference>
<dbReference type="InterPro" id="IPR029063">
    <property type="entry name" value="SAM-dependent_MTases_sf"/>
</dbReference>
<evidence type="ECO:0000256" key="8">
    <source>
        <dbReference type="ARBA" id="ARBA00023242"/>
    </source>
</evidence>
<keyword evidence="6" id="KW-0808">Transferase</keyword>
<dbReference type="GO" id="GO:0005737">
    <property type="term" value="C:cytoplasm"/>
    <property type="evidence" value="ECO:0007669"/>
    <property type="project" value="UniProtKB-SubCell"/>
</dbReference>
<keyword evidence="11" id="KW-1185">Reference proteome</keyword>
<accession>A0A183PBZ4</accession>
<keyword evidence="5" id="KW-0489">Methyltransferase</keyword>
<evidence type="ECO:0000256" key="7">
    <source>
        <dbReference type="ARBA" id="ARBA00022691"/>
    </source>
</evidence>
<dbReference type="SUPFAM" id="SSF53335">
    <property type="entry name" value="S-adenosyl-L-methionine-dependent methyltransferases"/>
    <property type="match status" value="1"/>
</dbReference>
<comment type="similarity">
    <text evidence="9">Belongs to the methyltransferase superfamily. METTL18 family.</text>
</comment>
<keyword evidence="8" id="KW-0539">Nucleus</keyword>
<evidence type="ECO:0000256" key="3">
    <source>
        <dbReference type="ARBA" id="ARBA00012533"/>
    </source>
</evidence>
<sequence>MTYLNLIDIVNRVKTVTGGISLSGVQFEFKFYANSDDKEFKRHDIVTYSNLVQSLTLSDGKLSLCYQCFAGYRDVLNLRTDFHAIANGSKLWYIAESVLDDYLRKLPKSELNVFDAVHAREDVKPGFIEGGFTLWDGSKDLVDYISKYFSERMCGKNVLELGCGCGLPGIFAIKAGARLVRFQDYNSEVLKCWTIPNVIINSGSQNDADNHNEHTQLEFYSGDWFHLSKLWQSSANVKFDYIFTSETIYRTDLYERLHNILETSLCQSGIVLLACKASYGPGGNIFDWLTYVENLGVFQTTTFKLTTSGVMRYIVKMIRA</sequence>
<gene>
    <name evidence="10" type="ORF">SMTD_LOCUS11880</name>
</gene>
<evidence type="ECO:0000256" key="5">
    <source>
        <dbReference type="ARBA" id="ARBA00022603"/>
    </source>
</evidence>
<dbReference type="Pfam" id="PF10294">
    <property type="entry name" value="Methyltransf_16"/>
    <property type="match status" value="1"/>
</dbReference>
<evidence type="ECO:0000256" key="1">
    <source>
        <dbReference type="ARBA" id="ARBA00004123"/>
    </source>
</evidence>
<dbReference type="AlphaFoldDB" id="A0A183PBZ4"/>
<evidence type="ECO:0000256" key="4">
    <source>
        <dbReference type="ARBA" id="ARBA00022490"/>
    </source>
</evidence>
<evidence type="ECO:0000256" key="9">
    <source>
        <dbReference type="ARBA" id="ARBA00038126"/>
    </source>
</evidence>
<dbReference type="PANTHER" id="PTHR14614:SF39">
    <property type="entry name" value="HISTIDINE PROTEIN METHYLTRANSFERASE 1 HOMOLOG"/>
    <property type="match status" value="1"/>
</dbReference>
<organism evidence="10 11">
    <name type="scientific">Schistosoma mattheei</name>
    <dbReference type="NCBI Taxonomy" id="31246"/>
    <lineage>
        <taxon>Eukaryota</taxon>
        <taxon>Metazoa</taxon>
        <taxon>Spiralia</taxon>
        <taxon>Lophotrochozoa</taxon>
        <taxon>Platyhelminthes</taxon>
        <taxon>Trematoda</taxon>
        <taxon>Digenea</taxon>
        <taxon>Strigeidida</taxon>
        <taxon>Schistosomatoidea</taxon>
        <taxon>Schistosomatidae</taxon>
        <taxon>Schistosoma</taxon>
    </lineage>
</organism>
<dbReference type="Proteomes" id="UP000269396">
    <property type="component" value="Unassembled WGS sequence"/>
</dbReference>
<dbReference type="GO" id="GO:0018064">
    <property type="term" value="F:protein-L-histidine N-tele-methyltransferase activity"/>
    <property type="evidence" value="ECO:0007669"/>
    <property type="project" value="UniProtKB-EC"/>
</dbReference>
<keyword evidence="4" id="KW-0963">Cytoplasm</keyword>
<proteinExistence type="inferred from homology"/>
<reference evidence="10 11" key="1">
    <citation type="submission" date="2018-11" db="EMBL/GenBank/DDBJ databases">
        <authorList>
            <consortium name="Pathogen Informatics"/>
        </authorList>
    </citation>
    <scope>NUCLEOTIDE SEQUENCE [LARGE SCALE GENOMIC DNA]</scope>
    <source>
        <strain>Denwood</strain>
        <strain evidence="11">Zambia</strain>
    </source>
</reference>
<dbReference type="STRING" id="31246.A0A183PBZ4"/>
<dbReference type="GO" id="GO:0005634">
    <property type="term" value="C:nucleus"/>
    <property type="evidence" value="ECO:0007669"/>
    <property type="project" value="UniProtKB-SubCell"/>
</dbReference>
<dbReference type="EC" id="2.1.1.85" evidence="3"/>
<comment type="subcellular location">
    <subcellularLocation>
        <location evidence="2">Cytoplasm</location>
    </subcellularLocation>
    <subcellularLocation>
        <location evidence="1">Nucleus</location>
    </subcellularLocation>
</comment>
<keyword evidence="7" id="KW-0949">S-adenosyl-L-methionine</keyword>
<name>A0A183PBZ4_9TREM</name>
<protein>
    <recommendedName>
        <fullName evidence="3">protein-histidine N-methyltransferase</fullName>
        <ecNumber evidence="3">2.1.1.85</ecNumber>
    </recommendedName>
</protein>
<evidence type="ECO:0000256" key="2">
    <source>
        <dbReference type="ARBA" id="ARBA00004496"/>
    </source>
</evidence>
<dbReference type="PANTHER" id="PTHR14614">
    <property type="entry name" value="HEPATOCELLULAR CARCINOMA-ASSOCIATED ANTIGEN"/>
    <property type="match status" value="1"/>
</dbReference>
<evidence type="ECO:0000256" key="6">
    <source>
        <dbReference type="ARBA" id="ARBA00022679"/>
    </source>
</evidence>
<dbReference type="Gene3D" id="3.40.50.150">
    <property type="entry name" value="Vaccinia Virus protein VP39"/>
    <property type="match status" value="1"/>
</dbReference>
<dbReference type="GO" id="GO:0032259">
    <property type="term" value="P:methylation"/>
    <property type="evidence" value="ECO:0007669"/>
    <property type="project" value="UniProtKB-KW"/>
</dbReference>